<proteinExistence type="predicted"/>
<reference evidence="2" key="1">
    <citation type="submission" date="2018-05" db="EMBL/GenBank/DDBJ databases">
        <authorList>
            <person name="Lanie J.A."/>
            <person name="Ng W.-L."/>
            <person name="Kazmierczak K.M."/>
            <person name="Andrzejewski T.M."/>
            <person name="Davidsen T.M."/>
            <person name="Wayne K.J."/>
            <person name="Tettelin H."/>
            <person name="Glass J.I."/>
            <person name="Rusch D."/>
            <person name="Podicherti R."/>
            <person name="Tsui H.-C.T."/>
            <person name="Winkler M.E."/>
        </authorList>
    </citation>
    <scope>NUCLEOTIDE SEQUENCE</scope>
</reference>
<evidence type="ECO:0000259" key="1">
    <source>
        <dbReference type="Pfam" id="PF01370"/>
    </source>
</evidence>
<name>A0A383AQ27_9ZZZZ</name>
<dbReference type="Pfam" id="PF01370">
    <property type="entry name" value="Epimerase"/>
    <property type="match status" value="1"/>
</dbReference>
<dbReference type="EMBL" id="UINC01193545">
    <property type="protein sequence ID" value="SVE09218.1"/>
    <property type="molecule type" value="Genomic_DNA"/>
</dbReference>
<dbReference type="Gene3D" id="3.40.50.720">
    <property type="entry name" value="NAD(P)-binding Rossmann-like Domain"/>
    <property type="match status" value="1"/>
</dbReference>
<protein>
    <recommendedName>
        <fullName evidence="1">NAD-dependent epimerase/dehydratase domain-containing protein</fullName>
    </recommendedName>
</protein>
<dbReference type="SUPFAM" id="SSF51735">
    <property type="entry name" value="NAD(P)-binding Rossmann-fold domains"/>
    <property type="match status" value="1"/>
</dbReference>
<feature type="domain" description="NAD-dependent epimerase/dehydratase" evidence="1">
    <location>
        <begin position="4"/>
        <end position="41"/>
    </location>
</feature>
<dbReference type="InterPro" id="IPR001509">
    <property type="entry name" value="Epimerase_deHydtase"/>
</dbReference>
<dbReference type="AlphaFoldDB" id="A0A383AQ27"/>
<gene>
    <name evidence="2" type="ORF">METZ01_LOCUS462072</name>
</gene>
<dbReference type="InterPro" id="IPR036291">
    <property type="entry name" value="NAD(P)-bd_dom_sf"/>
</dbReference>
<sequence length="57" mass="6581">MEHILLIGGAGYVGSVIVRYFLDKNYKVSVLDNLIYENYFSMVELKKIETFVLFCAI</sequence>
<organism evidence="2">
    <name type="scientific">marine metagenome</name>
    <dbReference type="NCBI Taxonomy" id="408172"/>
    <lineage>
        <taxon>unclassified sequences</taxon>
        <taxon>metagenomes</taxon>
        <taxon>ecological metagenomes</taxon>
    </lineage>
</organism>
<evidence type="ECO:0000313" key="2">
    <source>
        <dbReference type="EMBL" id="SVE09218.1"/>
    </source>
</evidence>
<accession>A0A383AQ27</accession>